<proteinExistence type="predicted"/>
<keyword evidence="2" id="KW-1185">Reference proteome</keyword>
<name>A0ABP7ID88_9ACTN</name>
<comment type="caution">
    <text evidence="1">The sequence shown here is derived from an EMBL/GenBank/DDBJ whole genome shotgun (WGS) entry which is preliminary data.</text>
</comment>
<evidence type="ECO:0000313" key="1">
    <source>
        <dbReference type="EMBL" id="GAA3815390.1"/>
    </source>
</evidence>
<organism evidence="1 2">
    <name type="scientific">Nocardioides panacisoli</name>
    <dbReference type="NCBI Taxonomy" id="627624"/>
    <lineage>
        <taxon>Bacteria</taxon>
        <taxon>Bacillati</taxon>
        <taxon>Actinomycetota</taxon>
        <taxon>Actinomycetes</taxon>
        <taxon>Propionibacteriales</taxon>
        <taxon>Nocardioidaceae</taxon>
        <taxon>Nocardioides</taxon>
    </lineage>
</organism>
<accession>A0ABP7ID88</accession>
<evidence type="ECO:0000313" key="2">
    <source>
        <dbReference type="Proteomes" id="UP001501821"/>
    </source>
</evidence>
<gene>
    <name evidence="1" type="ORF">GCM10022242_16860</name>
</gene>
<reference evidence="2" key="1">
    <citation type="journal article" date="2019" name="Int. J. Syst. Evol. Microbiol.">
        <title>The Global Catalogue of Microorganisms (GCM) 10K type strain sequencing project: providing services to taxonomists for standard genome sequencing and annotation.</title>
        <authorList>
            <consortium name="The Broad Institute Genomics Platform"/>
            <consortium name="The Broad Institute Genome Sequencing Center for Infectious Disease"/>
            <person name="Wu L."/>
            <person name="Ma J."/>
        </authorList>
    </citation>
    <scope>NUCLEOTIDE SEQUENCE [LARGE SCALE GENOMIC DNA]</scope>
    <source>
        <strain evidence="2">JCM 16953</strain>
    </source>
</reference>
<sequence>MRSLALLTPAATARSSLEQVRIPDSARAVRARRYTGRRATVASGMTRAVSLELRVVTAPLSSHTHGGCGEIRVGVCERENKIRARG</sequence>
<protein>
    <submittedName>
        <fullName evidence="1">Uncharacterized protein</fullName>
    </submittedName>
</protein>
<dbReference type="EMBL" id="BAABAH010000004">
    <property type="protein sequence ID" value="GAA3815390.1"/>
    <property type="molecule type" value="Genomic_DNA"/>
</dbReference>
<dbReference type="Proteomes" id="UP001501821">
    <property type="component" value="Unassembled WGS sequence"/>
</dbReference>